<dbReference type="STRING" id="1193682.BJP25_03435"/>
<name>A0A1Q9LDG2_9PSEU</name>
<dbReference type="AlphaFoldDB" id="A0A1Q9LDG2"/>
<accession>A0A1Q9LDG2</accession>
<protein>
    <submittedName>
        <fullName evidence="2">GNAT family N-acetyltransferase</fullName>
    </submittedName>
</protein>
<dbReference type="OrthoDB" id="9814648at2"/>
<dbReference type="GO" id="GO:0016747">
    <property type="term" value="F:acyltransferase activity, transferring groups other than amino-acyl groups"/>
    <property type="evidence" value="ECO:0007669"/>
    <property type="project" value="InterPro"/>
</dbReference>
<comment type="caution">
    <text evidence="2">The sequence shown here is derived from an EMBL/GenBank/DDBJ whole genome shotgun (WGS) entry which is preliminary data.</text>
</comment>
<dbReference type="Proteomes" id="UP000186040">
    <property type="component" value="Unassembled WGS sequence"/>
</dbReference>
<evidence type="ECO:0000313" key="3">
    <source>
        <dbReference type="Proteomes" id="UP000186040"/>
    </source>
</evidence>
<keyword evidence="3" id="KW-1185">Reference proteome</keyword>
<evidence type="ECO:0000313" key="2">
    <source>
        <dbReference type="EMBL" id="OLR90044.1"/>
    </source>
</evidence>
<proteinExistence type="predicted"/>
<dbReference type="PROSITE" id="PS51186">
    <property type="entry name" value="GNAT"/>
    <property type="match status" value="1"/>
</dbReference>
<gene>
    <name evidence="2" type="ORF">BJP25_03435</name>
</gene>
<dbReference type="EMBL" id="MKQR01000028">
    <property type="protein sequence ID" value="OLR90044.1"/>
    <property type="molecule type" value="Genomic_DNA"/>
</dbReference>
<organism evidence="2 3">
    <name type="scientific">Actinokineospora bangkokensis</name>
    <dbReference type="NCBI Taxonomy" id="1193682"/>
    <lineage>
        <taxon>Bacteria</taxon>
        <taxon>Bacillati</taxon>
        <taxon>Actinomycetota</taxon>
        <taxon>Actinomycetes</taxon>
        <taxon>Pseudonocardiales</taxon>
        <taxon>Pseudonocardiaceae</taxon>
        <taxon>Actinokineospora</taxon>
    </lineage>
</organism>
<sequence>MITGGKVRLRPLEPEDVDALWRWHNDPDVTRWLTERFPESLAELRKRFAERGPNTYERVMLGIRQLADDRLIGVCALHGADPRFGRAELDIYLGEKDAWGRGNAAEAMRLLCAYGFDELRLHSIQLTVVAANTDARRLYRRVGFREVGTTREAFRRAGQWHDVVVMDLLEPKLDRHRPD</sequence>
<feature type="domain" description="N-acetyltransferase" evidence="1">
    <location>
        <begin position="7"/>
        <end position="171"/>
    </location>
</feature>
<dbReference type="RefSeq" id="WP_075978252.1">
    <property type="nucleotide sequence ID" value="NZ_MKQR01000028.1"/>
</dbReference>
<dbReference type="PANTHER" id="PTHR43415">
    <property type="entry name" value="SPERMIDINE N(1)-ACETYLTRANSFERASE"/>
    <property type="match status" value="1"/>
</dbReference>
<dbReference type="InterPro" id="IPR000182">
    <property type="entry name" value="GNAT_dom"/>
</dbReference>
<keyword evidence="2" id="KW-0808">Transferase</keyword>
<dbReference type="Pfam" id="PF13302">
    <property type="entry name" value="Acetyltransf_3"/>
    <property type="match status" value="1"/>
</dbReference>
<dbReference type="PANTHER" id="PTHR43415:SF3">
    <property type="entry name" value="GNAT-FAMILY ACETYLTRANSFERASE"/>
    <property type="match status" value="1"/>
</dbReference>
<dbReference type="Gene3D" id="3.40.630.30">
    <property type="match status" value="1"/>
</dbReference>
<dbReference type="InterPro" id="IPR016181">
    <property type="entry name" value="Acyl_CoA_acyltransferase"/>
</dbReference>
<dbReference type="SUPFAM" id="SSF55729">
    <property type="entry name" value="Acyl-CoA N-acyltransferases (Nat)"/>
    <property type="match status" value="1"/>
</dbReference>
<reference evidence="2 3" key="1">
    <citation type="submission" date="2016-10" db="EMBL/GenBank/DDBJ databases">
        <title>The Draft Genome Sequence of Actinokineospora bangkokensis 44EHWT reveals the biosynthetic pathway of antifungal compounds Thailandins with unusual extender unit butylmalonyl-CoA.</title>
        <authorList>
            <person name="Greule A."/>
            <person name="Intra B."/>
            <person name="Flemming S."/>
            <person name="Rommel M.G."/>
            <person name="Panbangred W."/>
            <person name="Bechthold A."/>
        </authorList>
    </citation>
    <scope>NUCLEOTIDE SEQUENCE [LARGE SCALE GENOMIC DNA]</scope>
    <source>
        <strain evidence="2 3">44EHW</strain>
    </source>
</reference>
<evidence type="ECO:0000259" key="1">
    <source>
        <dbReference type="PROSITE" id="PS51186"/>
    </source>
</evidence>